<dbReference type="PRINTS" id="PR01320">
    <property type="entry name" value="KIRCHANNEL"/>
</dbReference>
<feature type="transmembrane region" description="Helical" evidence="11">
    <location>
        <begin position="51"/>
        <end position="76"/>
    </location>
</feature>
<dbReference type="Pfam" id="PF07885">
    <property type="entry name" value="Ion_trans_2"/>
    <property type="match status" value="1"/>
</dbReference>
<keyword evidence="6" id="KW-0630">Potassium</keyword>
<feature type="transmembrane region" description="Helical" evidence="11">
    <location>
        <begin position="116"/>
        <end position="142"/>
    </location>
</feature>
<evidence type="ECO:0000313" key="15">
    <source>
        <dbReference type="Proteomes" id="UP001610104"/>
    </source>
</evidence>
<evidence type="ECO:0000259" key="13">
    <source>
        <dbReference type="Pfam" id="PF17655"/>
    </source>
</evidence>
<organism evidence="14 15">
    <name type="scientific">Gaetbulibacter aquiaggeris</name>
    <dbReference type="NCBI Taxonomy" id="1735373"/>
    <lineage>
        <taxon>Bacteria</taxon>
        <taxon>Pseudomonadati</taxon>
        <taxon>Bacteroidota</taxon>
        <taxon>Flavobacteriia</taxon>
        <taxon>Flavobacteriales</taxon>
        <taxon>Flavobacteriaceae</taxon>
        <taxon>Gaetbulibacter</taxon>
    </lineage>
</organism>
<dbReference type="InterPro" id="IPR013518">
    <property type="entry name" value="K_chnl_inward-rec_Kir_cyto"/>
</dbReference>
<keyword evidence="8" id="KW-0406">Ion transport</keyword>
<keyword evidence="9 11" id="KW-0472">Membrane</keyword>
<feature type="domain" description="Potassium channel" evidence="12">
    <location>
        <begin position="71"/>
        <end position="140"/>
    </location>
</feature>
<feature type="transmembrane region" description="Helical" evidence="11">
    <location>
        <begin position="88"/>
        <end position="110"/>
    </location>
</feature>
<evidence type="ECO:0000256" key="11">
    <source>
        <dbReference type="SAM" id="Phobius"/>
    </source>
</evidence>
<evidence type="ECO:0000256" key="1">
    <source>
        <dbReference type="ARBA" id="ARBA00004141"/>
    </source>
</evidence>
<name>A0ABW7MUX3_9FLAO</name>
<accession>A0ABW7MUX3</accession>
<keyword evidence="15" id="KW-1185">Reference proteome</keyword>
<evidence type="ECO:0000256" key="3">
    <source>
        <dbReference type="ARBA" id="ARBA00022538"/>
    </source>
</evidence>
<dbReference type="PANTHER" id="PTHR11767:SF102">
    <property type="entry name" value="INWARDLY RECTIFYING POTASSIUM CHANNEL 1, ISOFORM F"/>
    <property type="match status" value="1"/>
</dbReference>
<proteinExistence type="predicted"/>
<reference evidence="14 15" key="1">
    <citation type="submission" date="2024-02" db="EMBL/GenBank/DDBJ databases">
        <title>A Gaetbulibacter species isolated from tidal flats and genomic insights of their niches.</title>
        <authorList>
            <person name="Ye Y."/>
        </authorList>
    </citation>
    <scope>NUCLEOTIDE SEQUENCE [LARGE SCALE GENOMIC DNA]</scope>
    <source>
        <strain evidence="14 15">KEM-8</strain>
    </source>
</reference>
<keyword evidence="5" id="KW-0851">Voltage-gated channel</keyword>
<dbReference type="Proteomes" id="UP001610104">
    <property type="component" value="Unassembled WGS sequence"/>
</dbReference>
<evidence type="ECO:0000256" key="8">
    <source>
        <dbReference type="ARBA" id="ARBA00023065"/>
    </source>
</evidence>
<dbReference type="EMBL" id="JBAWKC010000006">
    <property type="protein sequence ID" value="MFH6770183.1"/>
    <property type="molecule type" value="Genomic_DNA"/>
</dbReference>
<evidence type="ECO:0000256" key="9">
    <source>
        <dbReference type="ARBA" id="ARBA00023136"/>
    </source>
</evidence>
<comment type="caution">
    <text evidence="14">The sequence shown here is derived from an EMBL/GenBank/DDBJ whole genome shotgun (WGS) entry which is preliminary data.</text>
</comment>
<dbReference type="InterPro" id="IPR013099">
    <property type="entry name" value="K_chnl_dom"/>
</dbReference>
<sequence length="307" mass="35361">MGKKIKDPGLGKASSQHAKRMMNADGSFNLVHLNKPRRLSDAYHYLVNISWFHFFMLTFLVGFLINALFALIYLSIGIEEIVPSTGNILNDFLNAFFFSMQTFTTVGYGLMSPLGIASGIVSSFEAFLGLMLFAFVTGLIYGRFSKPKAAIRFSKHLILRDFNHTRALMFRLVNSRKTVMIYPKIAVTLSLSTQNNLGEYENSFYSLNLERDTINYLPTTWTIVHELDKESPFFEFSNEDLIKQHGELLVMISYYDESFNQEVHQMHSYVLNEIKLDCKFVKAYYYNDNGQMILDYKLFDTIESVKS</sequence>
<dbReference type="RefSeq" id="WP_395439400.1">
    <property type="nucleotide sequence ID" value="NZ_JBAWKC010000006.1"/>
</dbReference>
<protein>
    <submittedName>
        <fullName evidence="14">Ion channel</fullName>
    </submittedName>
</protein>
<dbReference type="SUPFAM" id="SSF81324">
    <property type="entry name" value="Voltage-gated potassium channels"/>
    <property type="match status" value="1"/>
</dbReference>
<dbReference type="Gene3D" id="1.10.287.70">
    <property type="match status" value="1"/>
</dbReference>
<feature type="domain" description="Inward rectifier potassium channel C-terminal" evidence="13">
    <location>
        <begin position="151"/>
        <end position="306"/>
    </location>
</feature>
<comment type="subcellular location">
    <subcellularLocation>
        <location evidence="1">Membrane</location>
        <topology evidence="1">Multi-pass membrane protein</topology>
    </subcellularLocation>
</comment>
<keyword evidence="3" id="KW-0633">Potassium transport</keyword>
<evidence type="ECO:0000259" key="12">
    <source>
        <dbReference type="Pfam" id="PF07885"/>
    </source>
</evidence>
<gene>
    <name evidence="14" type="ORF">V8G56_15640</name>
</gene>
<dbReference type="Pfam" id="PF17655">
    <property type="entry name" value="IRK_C"/>
    <property type="match status" value="1"/>
</dbReference>
<dbReference type="SUPFAM" id="SSF81296">
    <property type="entry name" value="E set domains"/>
    <property type="match status" value="1"/>
</dbReference>
<dbReference type="InterPro" id="IPR014756">
    <property type="entry name" value="Ig_E-set"/>
</dbReference>
<dbReference type="InterPro" id="IPR016449">
    <property type="entry name" value="K_chnl_inward-rec_Kir"/>
</dbReference>
<keyword evidence="7 11" id="KW-1133">Transmembrane helix</keyword>
<evidence type="ECO:0000256" key="6">
    <source>
        <dbReference type="ARBA" id="ARBA00022958"/>
    </source>
</evidence>
<dbReference type="InterPro" id="IPR041647">
    <property type="entry name" value="IRK_C"/>
</dbReference>
<keyword evidence="2" id="KW-0813">Transport</keyword>
<dbReference type="PANTHER" id="PTHR11767">
    <property type="entry name" value="INWARD RECTIFIER POTASSIUM CHANNEL"/>
    <property type="match status" value="1"/>
</dbReference>
<evidence type="ECO:0000256" key="10">
    <source>
        <dbReference type="ARBA" id="ARBA00023303"/>
    </source>
</evidence>
<evidence type="ECO:0000256" key="7">
    <source>
        <dbReference type="ARBA" id="ARBA00022989"/>
    </source>
</evidence>
<keyword evidence="10" id="KW-0407">Ion channel</keyword>
<evidence type="ECO:0000256" key="2">
    <source>
        <dbReference type="ARBA" id="ARBA00022448"/>
    </source>
</evidence>
<evidence type="ECO:0000313" key="14">
    <source>
        <dbReference type="EMBL" id="MFH6770183.1"/>
    </source>
</evidence>
<keyword evidence="4 11" id="KW-0812">Transmembrane</keyword>
<dbReference type="Gene3D" id="2.60.40.1400">
    <property type="entry name" value="G protein-activated inward rectifier potassium channel 1"/>
    <property type="match status" value="1"/>
</dbReference>
<evidence type="ECO:0000256" key="5">
    <source>
        <dbReference type="ARBA" id="ARBA00022882"/>
    </source>
</evidence>
<evidence type="ECO:0000256" key="4">
    <source>
        <dbReference type="ARBA" id="ARBA00022692"/>
    </source>
</evidence>